<proteinExistence type="predicted"/>
<evidence type="ECO:0000313" key="2">
    <source>
        <dbReference type="EMBL" id="HAD0245584.1"/>
    </source>
</evidence>
<keyword evidence="1" id="KW-0472">Membrane</keyword>
<gene>
    <name evidence="2" type="ORF">G0M00_13255</name>
</gene>
<reference evidence="2" key="1">
    <citation type="journal article" date="2018" name="Genome Biol.">
        <title>SKESA: strategic k-mer extension for scrupulous assemblies.</title>
        <authorList>
            <person name="Souvorov A."/>
            <person name="Agarwala R."/>
            <person name="Lipman D.J."/>
        </authorList>
    </citation>
    <scope>NUCLEOTIDE SEQUENCE</scope>
    <source>
        <strain evidence="2">Tha16</strain>
    </source>
</reference>
<dbReference type="EMBL" id="DAANKK010000019">
    <property type="protein sequence ID" value="HAD0245584.1"/>
    <property type="molecule type" value="Genomic_DNA"/>
</dbReference>
<reference evidence="2" key="2">
    <citation type="submission" date="2019-08" db="EMBL/GenBank/DDBJ databases">
        <authorList>
            <consortium name="NCBI Pathogen Detection Project"/>
        </authorList>
    </citation>
    <scope>NUCLEOTIDE SEQUENCE</scope>
    <source>
        <strain evidence="2">Tha16</strain>
    </source>
</reference>
<keyword evidence="1" id="KW-0812">Transmembrane</keyword>
<organism evidence="2">
    <name type="scientific">Salmonella typhimurium</name>
    <dbReference type="NCBI Taxonomy" id="90371"/>
    <lineage>
        <taxon>Bacteria</taxon>
        <taxon>Pseudomonadati</taxon>
        <taxon>Pseudomonadota</taxon>
        <taxon>Gammaproteobacteria</taxon>
        <taxon>Enterobacterales</taxon>
        <taxon>Enterobacteriaceae</taxon>
        <taxon>Salmonella</taxon>
    </lineage>
</organism>
<evidence type="ECO:0000256" key="1">
    <source>
        <dbReference type="SAM" id="Phobius"/>
    </source>
</evidence>
<name>A0A5Z7WVU7_SALTM</name>
<keyword evidence="1" id="KW-1133">Transmembrane helix</keyword>
<sequence>MKDGAVKLMVLGTALAAKMVRYGVNEMFFIKNGKRFSSTILATVVALFVPTLTFAYDFSKIDCNSPKTRQMLIDDYNELLKDEQEAISVIDAYNQINEIRENNKLQCLGTYEFSDGSALRVRYKLYLNSLGTPIYEFAPVEELTQDDVSASIHNSPATPASMAGHDKKNNGETYACKVAVTYKGERSNYMGDSGTWDRVITDYGTYFSWDLPRGNRGNSTGQDAFSGMDESKPVLENQLVRKETEKDGSVVDEFRTDVSYGEKQPVHKFVYARRIKPTGMREYYVTDLTDKRAFMFLNCQRDS</sequence>
<feature type="transmembrane region" description="Helical" evidence="1">
    <location>
        <begin position="36"/>
        <end position="56"/>
    </location>
</feature>
<comment type="caution">
    <text evidence="2">The sequence shown here is derived from an EMBL/GenBank/DDBJ whole genome shotgun (WGS) entry which is preliminary data.</text>
</comment>
<protein>
    <submittedName>
        <fullName evidence="2">Uncharacterized protein</fullName>
    </submittedName>
</protein>
<dbReference type="AlphaFoldDB" id="A0A5Z7WVU7"/>
<accession>A0A5Z7WVU7</accession>